<reference evidence="2 3" key="1">
    <citation type="submission" date="2023-07" db="EMBL/GenBank/DDBJ databases">
        <title>Description of novel actinomycetes strains, isolated from tidal flat sediment.</title>
        <authorList>
            <person name="Lu C."/>
        </authorList>
    </citation>
    <scope>NUCLEOTIDE SEQUENCE [LARGE SCALE GENOMIC DNA]</scope>
    <source>
        <strain evidence="2 3">SYSU T00b441</strain>
    </source>
</reference>
<keyword evidence="1" id="KW-0812">Transmembrane</keyword>
<dbReference type="Proteomes" id="UP001232536">
    <property type="component" value="Unassembled WGS sequence"/>
</dbReference>
<evidence type="ECO:0000313" key="3">
    <source>
        <dbReference type="Proteomes" id="UP001232536"/>
    </source>
</evidence>
<feature type="transmembrane region" description="Helical" evidence="1">
    <location>
        <begin position="237"/>
        <end position="256"/>
    </location>
</feature>
<keyword evidence="1" id="KW-0472">Membrane</keyword>
<feature type="transmembrane region" description="Helical" evidence="1">
    <location>
        <begin position="62"/>
        <end position="87"/>
    </location>
</feature>
<comment type="caution">
    <text evidence="2">The sequence shown here is derived from an EMBL/GenBank/DDBJ whole genome shotgun (WGS) entry which is preliminary data.</text>
</comment>
<sequence>MAVAVLTLAALAVLVPVGLGLAVRVPATDRDTAWLAGGTLPAAEQVRDVYRRYLVRHRSYRLAAAWFGALLAVVVGVTAEGGVHAGIGRGSPLADVWFCAVAGILLGALLAESYRLSQPRGTVATASLAPRPAPGETGRVVAARVLAAASLATGAGVLAAAGDATSLAVAVGGSALVGVAELTRSAIRSRRRPVMSEQAGEVDVRLRSYAWRAVAHLELAAAALALGWAVSKTPSPGGPLTTVVVLVLLVLAVVELHRARPRPPRSFVPVQEPAVP</sequence>
<evidence type="ECO:0000313" key="2">
    <source>
        <dbReference type="EMBL" id="MDO8106347.1"/>
    </source>
</evidence>
<feature type="transmembrane region" description="Helical" evidence="1">
    <location>
        <begin position="141"/>
        <end position="161"/>
    </location>
</feature>
<feature type="transmembrane region" description="Helical" evidence="1">
    <location>
        <begin position="167"/>
        <end position="187"/>
    </location>
</feature>
<evidence type="ECO:0000256" key="1">
    <source>
        <dbReference type="SAM" id="Phobius"/>
    </source>
</evidence>
<keyword evidence="1" id="KW-1133">Transmembrane helix</keyword>
<feature type="transmembrane region" description="Helical" evidence="1">
    <location>
        <begin position="208"/>
        <end position="231"/>
    </location>
</feature>
<name>A0ABT9DBM0_9CELL</name>
<proteinExistence type="predicted"/>
<protein>
    <submittedName>
        <fullName evidence="2">Uncharacterized protein</fullName>
    </submittedName>
</protein>
<gene>
    <name evidence="2" type="ORF">Q6348_03955</name>
</gene>
<keyword evidence="3" id="KW-1185">Reference proteome</keyword>
<dbReference type="EMBL" id="JAUQYP010000001">
    <property type="protein sequence ID" value="MDO8106347.1"/>
    <property type="molecule type" value="Genomic_DNA"/>
</dbReference>
<feature type="transmembrane region" description="Helical" evidence="1">
    <location>
        <begin position="93"/>
        <end position="111"/>
    </location>
</feature>
<accession>A0ABT9DBM0</accession>
<dbReference type="RefSeq" id="WP_304600020.1">
    <property type="nucleotide sequence ID" value="NZ_JAUQYP010000001.1"/>
</dbReference>
<organism evidence="2 3">
    <name type="scientific">Actinotalea lenta</name>
    <dbReference type="NCBI Taxonomy" id="3064654"/>
    <lineage>
        <taxon>Bacteria</taxon>
        <taxon>Bacillati</taxon>
        <taxon>Actinomycetota</taxon>
        <taxon>Actinomycetes</taxon>
        <taxon>Micrococcales</taxon>
        <taxon>Cellulomonadaceae</taxon>
        <taxon>Actinotalea</taxon>
    </lineage>
</organism>